<dbReference type="EMBL" id="SUNH01000008">
    <property type="protein sequence ID" value="TJZ85603.1"/>
    <property type="molecule type" value="Genomic_DNA"/>
</dbReference>
<name>A0A4U0QU19_9RHOB</name>
<dbReference type="AlphaFoldDB" id="A0A4U0QU19"/>
<evidence type="ECO:0000313" key="3">
    <source>
        <dbReference type="Proteomes" id="UP000306223"/>
    </source>
</evidence>
<accession>A0A4U0QU19</accession>
<keyword evidence="3" id="KW-1185">Reference proteome</keyword>
<comment type="caution">
    <text evidence="2">The sequence shown here is derived from an EMBL/GenBank/DDBJ whole genome shotgun (WGS) entry which is preliminary data.</text>
</comment>
<reference evidence="2 3" key="1">
    <citation type="submission" date="2019-04" db="EMBL/GenBank/DDBJ databases">
        <authorList>
            <person name="Li J."/>
        </authorList>
    </citation>
    <scope>NUCLEOTIDE SEQUENCE [LARGE SCALE GENOMIC DNA]</scope>
    <source>
        <strain evidence="2 3">CCTCC AB2016182</strain>
    </source>
</reference>
<keyword evidence="1" id="KW-0472">Membrane</keyword>
<feature type="transmembrane region" description="Helical" evidence="1">
    <location>
        <begin position="24"/>
        <end position="47"/>
    </location>
</feature>
<sequence length="71" mass="7205">MAAFGKMRDGKAGFLTGSFSTNPLAATAFAAAMATVGCGLFASMLAFGRWAAFQRGVVIAVTEITDPDGSP</sequence>
<proteinExistence type="predicted"/>
<evidence type="ECO:0000313" key="2">
    <source>
        <dbReference type="EMBL" id="TJZ85603.1"/>
    </source>
</evidence>
<keyword evidence="1" id="KW-0812">Transmembrane</keyword>
<evidence type="ECO:0000256" key="1">
    <source>
        <dbReference type="SAM" id="Phobius"/>
    </source>
</evidence>
<gene>
    <name evidence="2" type="ORF">FA740_06890</name>
</gene>
<organism evidence="2 3">
    <name type="scientific">Paracoccus hibiscisoli</name>
    <dbReference type="NCBI Taxonomy" id="2023261"/>
    <lineage>
        <taxon>Bacteria</taxon>
        <taxon>Pseudomonadati</taxon>
        <taxon>Pseudomonadota</taxon>
        <taxon>Alphaproteobacteria</taxon>
        <taxon>Rhodobacterales</taxon>
        <taxon>Paracoccaceae</taxon>
        <taxon>Paracoccus</taxon>
    </lineage>
</organism>
<dbReference type="Proteomes" id="UP000306223">
    <property type="component" value="Unassembled WGS sequence"/>
</dbReference>
<protein>
    <submittedName>
        <fullName evidence="2">Uncharacterized protein</fullName>
    </submittedName>
</protein>
<dbReference type="RefSeq" id="WP_136856040.1">
    <property type="nucleotide sequence ID" value="NZ_SUNH01000008.1"/>
</dbReference>
<keyword evidence="1" id="KW-1133">Transmembrane helix</keyword>